<sequence>MDPYSAEGELVNIHSAYHQGQYSSVLSFDTSSLSPSNNLPARVLKLRAQLALGQYSDVLSSLKGPDASTPDLLAVKCLATYLQTPSASSSAVSDAQKLASSDKDNLTVQLLCGTVLANAGLTEEALALLSRHQGSLDAIALTTQIHLSQNRLDLAQKEASAARKWAQDSLLVNMAESWVGMREGGEKYQAAYYVFEELAQAAATQSVKTLVSQAVSELHLGRLPEAEVALQQALEMDAEDGEALANAVVLNRILGKGKEVEEYKGRLETVTKGEHVMLKHFAEKKSLFDTACQKYSPKFEP</sequence>
<proteinExistence type="predicted"/>
<gene>
    <name evidence="1" type="ORF">LTS18_010603</name>
</gene>
<name>A0ACC3CZR2_9PEZI</name>
<dbReference type="Proteomes" id="UP001186974">
    <property type="component" value="Unassembled WGS sequence"/>
</dbReference>
<dbReference type="EMBL" id="JAWDJW010009321">
    <property type="protein sequence ID" value="KAK3059534.1"/>
    <property type="molecule type" value="Genomic_DNA"/>
</dbReference>
<keyword evidence="2" id="KW-1185">Reference proteome</keyword>
<protein>
    <submittedName>
        <fullName evidence="1">Uncharacterized protein</fullName>
    </submittedName>
</protein>
<accession>A0ACC3CZR2</accession>
<reference evidence="1" key="1">
    <citation type="submission" date="2024-09" db="EMBL/GenBank/DDBJ databases">
        <title>Black Yeasts Isolated from many extreme environments.</title>
        <authorList>
            <person name="Coleine C."/>
            <person name="Stajich J.E."/>
            <person name="Selbmann L."/>
        </authorList>
    </citation>
    <scope>NUCLEOTIDE SEQUENCE</scope>
    <source>
        <strain evidence="1">CCFEE 5737</strain>
    </source>
</reference>
<comment type="caution">
    <text evidence="1">The sequence shown here is derived from an EMBL/GenBank/DDBJ whole genome shotgun (WGS) entry which is preliminary data.</text>
</comment>
<organism evidence="1 2">
    <name type="scientific">Coniosporium uncinatum</name>
    <dbReference type="NCBI Taxonomy" id="93489"/>
    <lineage>
        <taxon>Eukaryota</taxon>
        <taxon>Fungi</taxon>
        <taxon>Dikarya</taxon>
        <taxon>Ascomycota</taxon>
        <taxon>Pezizomycotina</taxon>
        <taxon>Dothideomycetes</taxon>
        <taxon>Dothideomycetes incertae sedis</taxon>
        <taxon>Coniosporium</taxon>
    </lineage>
</organism>
<evidence type="ECO:0000313" key="2">
    <source>
        <dbReference type="Proteomes" id="UP001186974"/>
    </source>
</evidence>
<evidence type="ECO:0000313" key="1">
    <source>
        <dbReference type="EMBL" id="KAK3059534.1"/>
    </source>
</evidence>